<evidence type="ECO:0000256" key="2">
    <source>
        <dbReference type="ARBA" id="ARBA00022679"/>
    </source>
</evidence>
<gene>
    <name evidence="4" type="ORF">EFY87_13010</name>
</gene>
<dbReference type="InterPro" id="IPR001173">
    <property type="entry name" value="Glyco_trans_2-like"/>
</dbReference>
<dbReference type="SUPFAM" id="SSF53448">
    <property type="entry name" value="Nucleotide-diphospho-sugar transferases"/>
    <property type="match status" value="1"/>
</dbReference>
<dbReference type="NCBIfam" id="TIGR00696">
    <property type="entry name" value="wecG_tagA_cpsF"/>
    <property type="match status" value="1"/>
</dbReference>
<reference evidence="4 5" key="1">
    <citation type="submission" date="2018-11" db="EMBL/GenBank/DDBJ databases">
        <title>Draft genome of Simplicispira Flexivirga sp. BO-16.</title>
        <authorList>
            <person name="Im W.T."/>
        </authorList>
    </citation>
    <scope>NUCLEOTIDE SEQUENCE [LARGE SCALE GENOMIC DNA]</scope>
    <source>
        <strain evidence="4 5">BO-16</strain>
    </source>
</reference>
<accession>A0A3M9M6I2</accession>
<keyword evidence="5" id="KW-1185">Reference proteome</keyword>
<dbReference type="CDD" id="cd06533">
    <property type="entry name" value="Glyco_transf_WecG_TagA"/>
    <property type="match status" value="1"/>
</dbReference>
<dbReference type="Pfam" id="PF00535">
    <property type="entry name" value="Glycos_transf_2"/>
    <property type="match status" value="1"/>
</dbReference>
<dbReference type="EMBL" id="RJJQ01000012">
    <property type="protein sequence ID" value="RNI21184.1"/>
    <property type="molecule type" value="Genomic_DNA"/>
</dbReference>
<evidence type="ECO:0000256" key="1">
    <source>
        <dbReference type="ARBA" id="ARBA00022676"/>
    </source>
</evidence>
<sequence>MPIDTRISLGGCPVDLCDEQSTLAEVHRSLSDPAEPCLAIASANLDHLYHFGPHGASRDKLPQDRDRLRWRTLLDGAPLVHRVRRSTGTEFPRLTGADLIVPMLRVAESVGARVGFLGGSSDMHKALGPRLSKQFPALQVAGMWAPERAEIFDDAANQQIIDELRASGVDVLVVGLGKPRQELWIQKYGEASGARVIVAFGAAADFLAGQVPRAPQWAQDHSLEWAYRLMREPRRLAKRYLLQGPVALADLVLTPVEAADTLPAPRVARARVQHVAVLTVTYNSRETIDAFLDSVRGQRSDDLQVTIVVADNGSTDGCAEYLRLQPDVTLVSGHGNVGYAGGINRARALVPDDADAVAILNPDLTLAPGCLDALAAGLTDPFVGVTVPQIRDSDGQLFHSLRRDATLTTALGDAVLGGHLPRRPRGLSDILLNDADYAERRDVDWASGAAWMMARDCEASVGDWHEDYFMYSEEAHTARQVRRAGYSLRYLPQAQVTHVGGASGQSTQLEALMSINRERDFAKDHSTLASGCYRAVNLLHHALRSYQPSERKVLMTLVSRDQRARVVDSVTAGTGRSQ</sequence>
<comment type="caution">
    <text evidence="4">The sequence shown here is derived from an EMBL/GenBank/DDBJ whole genome shotgun (WGS) entry which is preliminary data.</text>
</comment>
<organism evidence="4 5">
    <name type="scientific">Flexivirga caeni</name>
    <dbReference type="NCBI Taxonomy" id="2294115"/>
    <lineage>
        <taxon>Bacteria</taxon>
        <taxon>Bacillati</taxon>
        <taxon>Actinomycetota</taxon>
        <taxon>Actinomycetes</taxon>
        <taxon>Micrococcales</taxon>
        <taxon>Dermacoccaceae</taxon>
        <taxon>Flexivirga</taxon>
    </lineage>
</organism>
<feature type="domain" description="Glycosyltransferase 2-like" evidence="3">
    <location>
        <begin position="277"/>
        <end position="404"/>
    </location>
</feature>
<evidence type="ECO:0000259" key="3">
    <source>
        <dbReference type="Pfam" id="PF00535"/>
    </source>
</evidence>
<dbReference type="InterPro" id="IPR004629">
    <property type="entry name" value="WecG_TagA_CpsF"/>
</dbReference>
<dbReference type="Gene3D" id="3.90.550.10">
    <property type="entry name" value="Spore Coat Polysaccharide Biosynthesis Protein SpsA, Chain A"/>
    <property type="match status" value="1"/>
</dbReference>
<dbReference type="GO" id="GO:0016758">
    <property type="term" value="F:hexosyltransferase activity"/>
    <property type="evidence" value="ECO:0007669"/>
    <property type="project" value="TreeGrafter"/>
</dbReference>
<evidence type="ECO:0000313" key="4">
    <source>
        <dbReference type="EMBL" id="RNI21184.1"/>
    </source>
</evidence>
<dbReference type="Pfam" id="PF03808">
    <property type="entry name" value="Glyco_tran_WecG"/>
    <property type="match status" value="1"/>
</dbReference>
<dbReference type="Proteomes" id="UP000271678">
    <property type="component" value="Unassembled WGS sequence"/>
</dbReference>
<dbReference type="PANTHER" id="PTHR34136">
    <property type="match status" value="1"/>
</dbReference>
<keyword evidence="2 4" id="KW-0808">Transferase</keyword>
<dbReference type="RefSeq" id="WP_123271903.1">
    <property type="nucleotide sequence ID" value="NZ_RJJQ01000012.1"/>
</dbReference>
<dbReference type="PANTHER" id="PTHR34136:SF1">
    <property type="entry name" value="UDP-N-ACETYL-D-MANNOSAMINURONIC ACID TRANSFERASE"/>
    <property type="match status" value="1"/>
</dbReference>
<dbReference type="InterPro" id="IPR029044">
    <property type="entry name" value="Nucleotide-diphossugar_trans"/>
</dbReference>
<evidence type="ECO:0000313" key="5">
    <source>
        <dbReference type="Proteomes" id="UP000271678"/>
    </source>
</evidence>
<name>A0A3M9M6I2_9MICO</name>
<keyword evidence="1" id="KW-0328">Glycosyltransferase</keyword>
<dbReference type="OrthoDB" id="9771846at2"/>
<protein>
    <submittedName>
        <fullName evidence="4">WecB/TagA/CpsF family glycosyltransferase</fullName>
    </submittedName>
</protein>
<dbReference type="AlphaFoldDB" id="A0A3M9M6I2"/>
<proteinExistence type="predicted"/>